<keyword evidence="4 6" id="KW-0408">Iron</keyword>
<dbReference type="CDD" id="cd00067">
    <property type="entry name" value="GAL4"/>
    <property type="match status" value="1"/>
</dbReference>
<comment type="similarity">
    <text evidence="1">Belongs to the carotenoid oxygenase family.</text>
</comment>
<dbReference type="PANTHER" id="PTHR10543:SF24">
    <property type="entry name" value="CAROTENOID ISOMEROOXYGENASE"/>
    <property type="match status" value="1"/>
</dbReference>
<evidence type="ECO:0000256" key="5">
    <source>
        <dbReference type="ARBA" id="ARBA00023242"/>
    </source>
</evidence>
<evidence type="ECO:0000256" key="4">
    <source>
        <dbReference type="ARBA" id="ARBA00023004"/>
    </source>
</evidence>
<dbReference type="Gene3D" id="4.10.240.10">
    <property type="entry name" value="Zn(2)-C6 fungal-type DNA-binding domain"/>
    <property type="match status" value="1"/>
</dbReference>
<feature type="domain" description="Zn(2)-C6 fungal-type" evidence="8">
    <location>
        <begin position="19"/>
        <end position="55"/>
    </location>
</feature>
<dbReference type="VEuPathDB" id="FungiDB:CHGG_03103"/>
<keyword evidence="3" id="KW-0560">Oxidoreductase</keyword>
<dbReference type="STRING" id="306901.Q2H9K1"/>
<accession>Q2H9K1</accession>
<dbReference type="InterPro" id="IPR001138">
    <property type="entry name" value="Zn2Cys6_DnaBD"/>
</dbReference>
<evidence type="ECO:0000313" key="9">
    <source>
        <dbReference type="EMBL" id="EAQ91168.1"/>
    </source>
</evidence>
<dbReference type="GO" id="GO:0008270">
    <property type="term" value="F:zinc ion binding"/>
    <property type="evidence" value="ECO:0007669"/>
    <property type="project" value="InterPro"/>
</dbReference>
<dbReference type="eggNOG" id="KOG1285">
    <property type="taxonomic scope" value="Eukaryota"/>
</dbReference>
<dbReference type="GO" id="GO:0016121">
    <property type="term" value="P:carotene catabolic process"/>
    <property type="evidence" value="ECO:0007669"/>
    <property type="project" value="TreeGrafter"/>
</dbReference>
<feature type="compositionally biased region" description="Basic residues" evidence="7">
    <location>
        <begin position="60"/>
        <end position="71"/>
    </location>
</feature>
<reference evidence="10" key="1">
    <citation type="journal article" date="2015" name="Genome Announc.">
        <title>Draft genome sequence of the cellulolytic fungus Chaetomium globosum.</title>
        <authorList>
            <person name="Cuomo C.A."/>
            <person name="Untereiner W.A."/>
            <person name="Ma L.-J."/>
            <person name="Grabherr M."/>
            <person name="Birren B.W."/>
        </authorList>
    </citation>
    <scope>NUCLEOTIDE SEQUENCE [LARGE SCALE GENOMIC DNA]</scope>
    <source>
        <strain evidence="10">ATCC 6205 / CBS 148.51 / DSM 1962 / NBRC 6347 / NRRL 1970</strain>
    </source>
</reference>
<evidence type="ECO:0000256" key="6">
    <source>
        <dbReference type="PIRSR" id="PIRSR604294-1"/>
    </source>
</evidence>
<feature type="compositionally biased region" description="Basic and acidic residues" evidence="7">
    <location>
        <begin position="398"/>
        <end position="410"/>
    </location>
</feature>
<dbReference type="Proteomes" id="UP000001056">
    <property type="component" value="Unassembled WGS sequence"/>
</dbReference>
<sequence length="1116" mass="121482">MADSDLRDWPPGPSDFRLACEECHKRKIRCEAPQDGPGPQGACQACRVSHRTCLFSLKNKTGRPRKAKPTHLHQAPKTLSPQTLQPHLPGTGVSASACTITSPNPRGPRRDWASRTRQHVTGHRRPSAAGHYETPNIHPHHAGSASSKEAPLGQLPWLTACGNGATGRNDFDPLLDSPCGGEIQVSMSPGFVQLEDDFVLEMPEVMTPEHLHLHVPDSSCNERPGSELGRLERLHNIGPGTTTPSTGESSGGGDYGDFWRTGPAPNSAGALGDHGDSMMSGDFFDTMRLCNEMNNVFQSRALDVTTRADQRELSVVLAHIEELGYKTTAVMRDAANLSGLPSRQERYKRMLMRATVLGAVDTAADLVKHNLSIHNIQYSTVCGGAENDGSPDSSTPDLPRESRDGKDHDGVGGTCINSSAESLETVLSLVRLDYALLQFSRFLSANQCEGGDGCHDPSGMAPGVGHDCPMGGGTSMLAKTAHTRAQLWAIMAPNTRPSLETTRKRILHMPDGDVCPASVLTGKMGSSYTPQGTTTRLTPADEAASSKAAYTNMEQQAFHEWPNEAGFDGLTEHRGPIELKVHGNIPAWAAGSLYRTGPGQCKVEDTKSGTFYTSHWFDGLAHTHRFDIVAEDGSAGAADEPTVRVYYSSRRQSEKVTADIKAAGTLRSISFAQRTDPCVGLFSKFMSVFDRRPTLYNIGVTVNVDLPLFKRPTQPAVDVQGHRAASIVIGTDAGVLCEMNPKTMEPVDFPKHSKFHPDLKGPLGGAHGKLDPETGDYINYNLEVGKQPAYRIFQVSAATGKTDILATISYKAAFIHSFFLTRNYVVLCVPVAHYQWKGGRIVWEGNLHDSLKPFDPAETCRWFVVDRHHGKGVVAEFASPAGFFFHTVNAFEDDDGDIFCEVSDYPNRYIVDGYYYDVILDRNGKATEFWTDGQMAHKSFPRLVRYRLRKKDFTTASGSGSSGGNATNLPTPETVLEIPSPHAGDMPVINPHYRCRKHRYGYFLVSRVYSTLFDAIAKIDTETRELLQWEGPRGHTPGEAIFVPRPTSTTTAAGMDGAAVGVPDEDDGVLLSVVLDGVNRTSYLLCLDSRTMTELGRAECEFAVALGLHGRHVAAS</sequence>
<dbReference type="InterPro" id="IPR004294">
    <property type="entry name" value="Carotenoid_Oase"/>
</dbReference>
<evidence type="ECO:0000256" key="1">
    <source>
        <dbReference type="ARBA" id="ARBA00006787"/>
    </source>
</evidence>
<gene>
    <name evidence="9" type="ORF">CHGG_03103</name>
</gene>
<feature type="binding site" evidence="6">
    <location>
        <position position="767"/>
    </location>
    <ligand>
        <name>Fe cation</name>
        <dbReference type="ChEBI" id="CHEBI:24875"/>
        <note>catalytic</note>
    </ligand>
</feature>
<dbReference type="PANTHER" id="PTHR10543">
    <property type="entry name" value="BETA-CAROTENE DIOXYGENASE"/>
    <property type="match status" value="1"/>
</dbReference>
<evidence type="ECO:0000256" key="2">
    <source>
        <dbReference type="ARBA" id="ARBA00022723"/>
    </source>
</evidence>
<evidence type="ECO:0000259" key="8">
    <source>
        <dbReference type="PROSITE" id="PS50048"/>
    </source>
</evidence>
<dbReference type="RefSeq" id="XP_001229619.1">
    <property type="nucleotide sequence ID" value="XM_001229618.1"/>
</dbReference>
<evidence type="ECO:0000256" key="3">
    <source>
        <dbReference type="ARBA" id="ARBA00023002"/>
    </source>
</evidence>
<feature type="region of interest" description="Disordered" evidence="7">
    <location>
        <begin position="59"/>
        <end position="149"/>
    </location>
</feature>
<feature type="binding site" evidence="6">
    <location>
        <position position="816"/>
    </location>
    <ligand>
        <name>Fe cation</name>
        <dbReference type="ChEBI" id="CHEBI:24875"/>
        <note>catalytic</note>
    </ligand>
</feature>
<dbReference type="HOGENOM" id="CLU_281043_0_0_1"/>
<dbReference type="InParanoid" id="Q2H9K1"/>
<comment type="cofactor">
    <cofactor evidence="6">
        <name>Fe(2+)</name>
        <dbReference type="ChEBI" id="CHEBI:29033"/>
    </cofactor>
    <text evidence="6">Binds 1 Fe(2+) ion per subunit.</text>
</comment>
<feature type="region of interest" description="Disordered" evidence="7">
    <location>
        <begin position="384"/>
        <end position="415"/>
    </location>
</feature>
<dbReference type="EMBL" id="CH408030">
    <property type="protein sequence ID" value="EAQ91168.1"/>
    <property type="molecule type" value="Genomic_DNA"/>
</dbReference>
<dbReference type="PROSITE" id="PS50048">
    <property type="entry name" value="ZN2_CY6_FUNGAL_2"/>
    <property type="match status" value="1"/>
</dbReference>
<feature type="compositionally biased region" description="Polar residues" evidence="7">
    <location>
        <begin position="93"/>
        <end position="104"/>
    </location>
</feature>
<proteinExistence type="inferred from homology"/>
<dbReference type="GeneID" id="4388958"/>
<dbReference type="GO" id="GO:0010436">
    <property type="term" value="F:carotenoid dioxygenase activity"/>
    <property type="evidence" value="ECO:0007669"/>
    <property type="project" value="TreeGrafter"/>
</dbReference>
<dbReference type="AlphaFoldDB" id="Q2H9K1"/>
<dbReference type="InterPro" id="IPR036864">
    <property type="entry name" value="Zn2-C6_fun-type_DNA-bd_sf"/>
</dbReference>
<dbReference type="PROSITE" id="PS00463">
    <property type="entry name" value="ZN2_CY6_FUNGAL_1"/>
    <property type="match status" value="1"/>
</dbReference>
<feature type="compositionally biased region" description="Basic residues" evidence="7">
    <location>
        <begin position="116"/>
        <end position="126"/>
    </location>
</feature>
<keyword evidence="2 6" id="KW-0479">Metal-binding</keyword>
<organism evidence="9 10">
    <name type="scientific">Chaetomium globosum (strain ATCC 6205 / CBS 148.51 / DSM 1962 / NBRC 6347 / NRRL 1970)</name>
    <name type="common">Soil fungus</name>
    <dbReference type="NCBI Taxonomy" id="306901"/>
    <lineage>
        <taxon>Eukaryota</taxon>
        <taxon>Fungi</taxon>
        <taxon>Dikarya</taxon>
        <taxon>Ascomycota</taxon>
        <taxon>Pezizomycotina</taxon>
        <taxon>Sordariomycetes</taxon>
        <taxon>Sordariomycetidae</taxon>
        <taxon>Sordariales</taxon>
        <taxon>Chaetomiaceae</taxon>
        <taxon>Chaetomium</taxon>
    </lineage>
</organism>
<dbReference type="GO" id="GO:0000981">
    <property type="term" value="F:DNA-binding transcription factor activity, RNA polymerase II-specific"/>
    <property type="evidence" value="ECO:0007669"/>
    <property type="project" value="InterPro"/>
</dbReference>
<dbReference type="OrthoDB" id="407010at2759"/>
<keyword evidence="10" id="KW-1185">Reference proteome</keyword>
<dbReference type="SUPFAM" id="SSF57701">
    <property type="entry name" value="Zn2/Cys6 DNA-binding domain"/>
    <property type="match status" value="1"/>
</dbReference>
<dbReference type="Pfam" id="PF03055">
    <property type="entry name" value="RPE65"/>
    <property type="match status" value="1"/>
</dbReference>
<feature type="binding site" evidence="6">
    <location>
        <position position="1109"/>
    </location>
    <ligand>
        <name>Fe cation</name>
        <dbReference type="ChEBI" id="CHEBI:24875"/>
        <note>catalytic</note>
    </ligand>
</feature>
<keyword evidence="5" id="KW-0539">Nucleus</keyword>
<evidence type="ECO:0000256" key="7">
    <source>
        <dbReference type="SAM" id="MobiDB-lite"/>
    </source>
</evidence>
<feature type="binding site" evidence="6">
    <location>
        <position position="886"/>
    </location>
    <ligand>
        <name>Fe cation</name>
        <dbReference type="ChEBI" id="CHEBI:24875"/>
        <note>catalytic</note>
    </ligand>
</feature>
<evidence type="ECO:0000313" key="10">
    <source>
        <dbReference type="Proteomes" id="UP000001056"/>
    </source>
</evidence>
<name>Q2H9K1_CHAGB</name>
<protein>
    <recommendedName>
        <fullName evidence="8">Zn(2)-C6 fungal-type domain-containing protein</fullName>
    </recommendedName>
</protein>